<dbReference type="AlphaFoldDB" id="A0A5E4NCZ6"/>
<feature type="region of interest" description="Disordered" evidence="1">
    <location>
        <begin position="299"/>
        <end position="325"/>
    </location>
</feature>
<sequence length="344" mass="37905">MGKETEKNIINRTTQKGQLQSFFAGSGEKIMQGVKIVGGLAKYVGTPANWGKSGKHIIYDGKQVVNEILGNPVNKNGYVHLTKVEPNSNYFGIKLIGEGGGYLGFKASDTLINSIARISDAQIKEVNTLNDENAIFDIVINRVAKKIIIEIDVYKIINDITADPDNKGKTEEEIKRLVIGKIIKEADSSLKKLANIVGGEFSKYADSQLLAGVGKRLYQPYEKQKDESKSPAENPTQPSETVLPMSPNVKTGESLNVKDNPQQEEQIKESSFSMTVPRSRLGSYEKLISTNPGLQIKAANVEDRRSASKAPQDVFEERSSASTKKLPSEIKFQKRSNVLVVKYL</sequence>
<feature type="compositionally biased region" description="Polar residues" evidence="1">
    <location>
        <begin position="231"/>
        <end position="240"/>
    </location>
</feature>
<keyword evidence="3" id="KW-1185">Reference proteome</keyword>
<evidence type="ECO:0000313" key="2">
    <source>
        <dbReference type="EMBL" id="VVC42737.1"/>
    </source>
</evidence>
<accession>A0A5E4NCZ6</accession>
<feature type="compositionally biased region" description="Polar residues" evidence="1">
    <location>
        <begin position="248"/>
        <end position="275"/>
    </location>
</feature>
<dbReference type="OrthoDB" id="6446191at2759"/>
<protein>
    <submittedName>
        <fullName evidence="2">Uncharacterized protein</fullName>
    </submittedName>
</protein>
<name>A0A5E4NCZ6_9HEMI</name>
<gene>
    <name evidence="2" type="ORF">CINCED_3A004992</name>
</gene>
<dbReference type="EMBL" id="CABPRJ010001988">
    <property type="protein sequence ID" value="VVC42737.1"/>
    <property type="molecule type" value="Genomic_DNA"/>
</dbReference>
<evidence type="ECO:0000256" key="1">
    <source>
        <dbReference type="SAM" id="MobiDB-lite"/>
    </source>
</evidence>
<reference evidence="2 3" key="1">
    <citation type="submission" date="2019-08" db="EMBL/GenBank/DDBJ databases">
        <authorList>
            <person name="Alioto T."/>
            <person name="Alioto T."/>
            <person name="Gomez Garrido J."/>
        </authorList>
    </citation>
    <scope>NUCLEOTIDE SEQUENCE [LARGE SCALE GENOMIC DNA]</scope>
</reference>
<dbReference type="Proteomes" id="UP000325440">
    <property type="component" value="Unassembled WGS sequence"/>
</dbReference>
<evidence type="ECO:0000313" key="3">
    <source>
        <dbReference type="Proteomes" id="UP000325440"/>
    </source>
</evidence>
<organism evidence="2 3">
    <name type="scientific">Cinara cedri</name>
    <dbReference type="NCBI Taxonomy" id="506608"/>
    <lineage>
        <taxon>Eukaryota</taxon>
        <taxon>Metazoa</taxon>
        <taxon>Ecdysozoa</taxon>
        <taxon>Arthropoda</taxon>
        <taxon>Hexapoda</taxon>
        <taxon>Insecta</taxon>
        <taxon>Pterygota</taxon>
        <taxon>Neoptera</taxon>
        <taxon>Paraneoptera</taxon>
        <taxon>Hemiptera</taxon>
        <taxon>Sternorrhyncha</taxon>
        <taxon>Aphidomorpha</taxon>
        <taxon>Aphidoidea</taxon>
        <taxon>Aphididae</taxon>
        <taxon>Lachninae</taxon>
        <taxon>Cinara</taxon>
    </lineage>
</organism>
<feature type="region of interest" description="Disordered" evidence="1">
    <location>
        <begin position="222"/>
        <end position="275"/>
    </location>
</feature>
<proteinExistence type="predicted"/>